<dbReference type="InterPro" id="IPR029063">
    <property type="entry name" value="SAM-dependent_MTases_sf"/>
</dbReference>
<evidence type="ECO:0000259" key="9">
    <source>
        <dbReference type="SMART" id="SM00650"/>
    </source>
</evidence>
<dbReference type="GO" id="GO:0003723">
    <property type="term" value="F:RNA binding"/>
    <property type="evidence" value="ECO:0007669"/>
    <property type="project" value="UniProtKB-UniRule"/>
</dbReference>
<accession>A0A2N1J113</accession>
<comment type="caution">
    <text evidence="10">The sequence shown here is derived from an EMBL/GenBank/DDBJ whole genome shotgun (WGS) entry which is preliminary data.</text>
</comment>
<dbReference type="EC" id="2.1.1.182" evidence="7"/>
<organism evidence="10 11">
    <name type="scientific">Malaciobacter halophilus</name>
    <dbReference type="NCBI Taxonomy" id="197482"/>
    <lineage>
        <taxon>Bacteria</taxon>
        <taxon>Pseudomonadati</taxon>
        <taxon>Campylobacterota</taxon>
        <taxon>Epsilonproteobacteria</taxon>
        <taxon>Campylobacterales</taxon>
        <taxon>Arcobacteraceae</taxon>
        <taxon>Malaciobacter</taxon>
    </lineage>
</organism>
<feature type="binding site" evidence="7 8">
    <location>
        <position position="87"/>
    </location>
    <ligand>
        <name>S-adenosyl-L-methionine</name>
        <dbReference type="ChEBI" id="CHEBI:59789"/>
    </ligand>
</feature>
<dbReference type="NCBIfam" id="TIGR00755">
    <property type="entry name" value="ksgA"/>
    <property type="match status" value="1"/>
</dbReference>
<dbReference type="SMART" id="SM00650">
    <property type="entry name" value="rADc"/>
    <property type="match status" value="1"/>
</dbReference>
<keyword evidence="3 7" id="KW-0489">Methyltransferase</keyword>
<dbReference type="OrthoDB" id="9814755at2"/>
<comment type="catalytic activity">
    <reaction evidence="7">
        <text>adenosine(1518)/adenosine(1519) in 16S rRNA + 4 S-adenosyl-L-methionine = N(6)-dimethyladenosine(1518)/N(6)-dimethyladenosine(1519) in 16S rRNA + 4 S-adenosyl-L-homocysteine + 4 H(+)</text>
        <dbReference type="Rhea" id="RHEA:19609"/>
        <dbReference type="Rhea" id="RHEA-COMP:10232"/>
        <dbReference type="Rhea" id="RHEA-COMP:10233"/>
        <dbReference type="ChEBI" id="CHEBI:15378"/>
        <dbReference type="ChEBI" id="CHEBI:57856"/>
        <dbReference type="ChEBI" id="CHEBI:59789"/>
        <dbReference type="ChEBI" id="CHEBI:74411"/>
        <dbReference type="ChEBI" id="CHEBI:74493"/>
        <dbReference type="EC" id="2.1.1.182"/>
    </reaction>
</comment>
<feature type="binding site" evidence="7 8">
    <location>
        <position position="59"/>
    </location>
    <ligand>
        <name>S-adenosyl-L-methionine</name>
        <dbReference type="ChEBI" id="CHEBI:59789"/>
    </ligand>
</feature>
<dbReference type="AlphaFoldDB" id="A0A2N1J113"/>
<dbReference type="Gene3D" id="1.10.8.100">
    <property type="entry name" value="Ribosomal RNA adenine dimethylase-like, domain 2"/>
    <property type="match status" value="1"/>
</dbReference>
<evidence type="ECO:0000256" key="1">
    <source>
        <dbReference type="ARBA" id="ARBA00022490"/>
    </source>
</evidence>
<feature type="binding site" evidence="7 8">
    <location>
        <position position="15"/>
    </location>
    <ligand>
        <name>S-adenosyl-L-methionine</name>
        <dbReference type="ChEBI" id="CHEBI:59789"/>
    </ligand>
</feature>
<keyword evidence="5 7" id="KW-0949">S-adenosyl-L-methionine</keyword>
<keyword evidence="1 7" id="KW-0963">Cytoplasm</keyword>
<comment type="similarity">
    <text evidence="7">Belongs to the class I-like SAM-binding methyltransferase superfamily. rRNA adenine N(6)-methyltransferase family. RsmA subfamily.</text>
</comment>
<evidence type="ECO:0000256" key="3">
    <source>
        <dbReference type="ARBA" id="ARBA00022603"/>
    </source>
</evidence>
<evidence type="ECO:0000256" key="2">
    <source>
        <dbReference type="ARBA" id="ARBA00022552"/>
    </source>
</evidence>
<feature type="binding site" evidence="7 8">
    <location>
        <position position="39"/>
    </location>
    <ligand>
        <name>S-adenosyl-L-methionine</name>
        <dbReference type="ChEBI" id="CHEBI:59789"/>
    </ligand>
</feature>
<evidence type="ECO:0000256" key="4">
    <source>
        <dbReference type="ARBA" id="ARBA00022679"/>
    </source>
</evidence>
<dbReference type="HAMAP" id="MF_00607">
    <property type="entry name" value="16SrRNA_methyltr_A"/>
    <property type="match status" value="1"/>
</dbReference>
<dbReference type="Proteomes" id="UP000233248">
    <property type="component" value="Unassembled WGS sequence"/>
</dbReference>
<evidence type="ECO:0000256" key="6">
    <source>
        <dbReference type="ARBA" id="ARBA00022884"/>
    </source>
</evidence>
<dbReference type="InterPro" id="IPR020598">
    <property type="entry name" value="rRNA_Ade_methylase_Trfase_N"/>
</dbReference>
<proteinExistence type="inferred from homology"/>
<keyword evidence="2 7" id="KW-0698">rRNA processing</keyword>
<dbReference type="GO" id="GO:0005829">
    <property type="term" value="C:cytosol"/>
    <property type="evidence" value="ECO:0007669"/>
    <property type="project" value="TreeGrafter"/>
</dbReference>
<feature type="binding site" evidence="7 8">
    <location>
        <position position="108"/>
    </location>
    <ligand>
        <name>S-adenosyl-L-methionine</name>
        <dbReference type="ChEBI" id="CHEBI:59789"/>
    </ligand>
</feature>
<dbReference type="EMBL" id="NXIF01000038">
    <property type="protein sequence ID" value="PKI80255.1"/>
    <property type="molecule type" value="Genomic_DNA"/>
</dbReference>
<protein>
    <recommendedName>
        <fullName evidence="7">Ribosomal RNA small subunit methyltransferase A</fullName>
        <ecNumber evidence="7">2.1.1.182</ecNumber>
    </recommendedName>
    <alternativeName>
        <fullName evidence="7">16S rRNA (adenine(1518)-N(6)/adenine(1519)-N(6))-dimethyltransferase</fullName>
    </alternativeName>
    <alternativeName>
        <fullName evidence="7">16S rRNA dimethyladenosine transferase</fullName>
    </alternativeName>
    <alternativeName>
        <fullName evidence="7">16S rRNA dimethylase</fullName>
    </alternativeName>
    <alternativeName>
        <fullName evidence="7">S-adenosylmethionine-6-N', N'-adenosyl(rRNA) dimethyltransferase</fullName>
    </alternativeName>
</protein>
<evidence type="ECO:0000256" key="5">
    <source>
        <dbReference type="ARBA" id="ARBA00022691"/>
    </source>
</evidence>
<evidence type="ECO:0000256" key="8">
    <source>
        <dbReference type="PROSITE-ProRule" id="PRU01026"/>
    </source>
</evidence>
<keyword evidence="11" id="KW-1185">Reference proteome</keyword>
<dbReference type="RefSeq" id="WP_101185250.1">
    <property type="nucleotide sequence ID" value="NZ_CP031218.1"/>
</dbReference>
<dbReference type="KEGG" id="ahs:AHALO_0049"/>
<dbReference type="GO" id="GO:0052908">
    <property type="term" value="F:16S rRNA (adenine(1518)-N(6)/adenine(1519)-N(6))-dimethyltransferase activity"/>
    <property type="evidence" value="ECO:0007669"/>
    <property type="project" value="UniProtKB-EC"/>
</dbReference>
<dbReference type="InterPro" id="IPR001737">
    <property type="entry name" value="KsgA/Erm"/>
</dbReference>
<evidence type="ECO:0000256" key="7">
    <source>
        <dbReference type="HAMAP-Rule" id="MF_00607"/>
    </source>
</evidence>
<gene>
    <name evidence="7" type="primary">rsmA</name>
    <name evidence="7" type="synonym">ksgA</name>
    <name evidence="10" type="ORF">CP960_09890</name>
</gene>
<sequence>MENIKAKKKYGQNFLIDKAVLNGIIQAMPNNNNYLVEIGPGLGDLTEKLVKYKDMTAYEVDTDLIGVLRSKFQDEIASNRFKLVHKDVLQAWEGQNTLHEGKYDLIANLPYYIATNIILRALEDANCEHIIVMIQKEVAQKFIAKVNEKEFSSLGIISQLLTTDSRILFDVPPESFNPAPKVVSSILYLRKDMTKSLSDDFKKFLKACFSQPRKKLSKNLSSLLEKAEISKIFSALNIDENKRPHEVSASLYSQMYTKVKNGREESSRG</sequence>
<dbReference type="PROSITE" id="PS01131">
    <property type="entry name" value="RRNA_A_DIMETH"/>
    <property type="match status" value="1"/>
</dbReference>
<dbReference type="Pfam" id="PF00398">
    <property type="entry name" value="RrnaAD"/>
    <property type="match status" value="1"/>
</dbReference>
<dbReference type="SUPFAM" id="SSF53335">
    <property type="entry name" value="S-adenosyl-L-methionine-dependent methyltransferases"/>
    <property type="match status" value="1"/>
</dbReference>
<comment type="subcellular location">
    <subcellularLocation>
        <location evidence="7">Cytoplasm</location>
    </subcellularLocation>
</comment>
<keyword evidence="6 7" id="KW-0694">RNA-binding</keyword>
<dbReference type="InterPro" id="IPR020596">
    <property type="entry name" value="rRNA_Ade_Mease_Trfase_CS"/>
</dbReference>
<dbReference type="Gene3D" id="3.40.50.150">
    <property type="entry name" value="Vaccinia Virus protein VP39"/>
    <property type="match status" value="1"/>
</dbReference>
<evidence type="ECO:0000313" key="11">
    <source>
        <dbReference type="Proteomes" id="UP000233248"/>
    </source>
</evidence>
<keyword evidence="4 7" id="KW-0808">Transferase</keyword>
<dbReference type="InterPro" id="IPR023165">
    <property type="entry name" value="rRNA_Ade_diMease-like_C"/>
</dbReference>
<dbReference type="PANTHER" id="PTHR11727">
    <property type="entry name" value="DIMETHYLADENOSINE TRANSFERASE"/>
    <property type="match status" value="1"/>
</dbReference>
<dbReference type="PANTHER" id="PTHR11727:SF7">
    <property type="entry name" value="DIMETHYLADENOSINE TRANSFERASE-RELATED"/>
    <property type="match status" value="1"/>
</dbReference>
<feature type="domain" description="Ribosomal RNA adenine methylase transferase N-terminal" evidence="9">
    <location>
        <begin position="20"/>
        <end position="193"/>
    </location>
</feature>
<reference evidence="10 11" key="1">
    <citation type="submission" date="2017-09" db="EMBL/GenBank/DDBJ databases">
        <title>Genomics of the genus Arcobacter.</title>
        <authorList>
            <person name="Perez-Cataluna A."/>
            <person name="Figueras M.J."/>
            <person name="Salas-Masso N."/>
        </authorList>
    </citation>
    <scope>NUCLEOTIDE SEQUENCE [LARGE SCALE GENOMIC DNA]</scope>
    <source>
        <strain evidence="10 11">DSM 18005</strain>
    </source>
</reference>
<feature type="binding site" evidence="7 8">
    <location>
        <position position="13"/>
    </location>
    <ligand>
        <name>S-adenosyl-L-methionine</name>
        <dbReference type="ChEBI" id="CHEBI:59789"/>
    </ligand>
</feature>
<name>A0A2N1J113_9BACT</name>
<dbReference type="PROSITE" id="PS51689">
    <property type="entry name" value="SAM_RNA_A_N6_MT"/>
    <property type="match status" value="1"/>
</dbReference>
<comment type="function">
    <text evidence="7">Specifically dimethylates two adjacent adenosines (A1518 and A1519) in the loop of a conserved hairpin near the 3'-end of 16S rRNA in the 30S particle. May play a critical role in biogenesis of 30S subunits.</text>
</comment>
<evidence type="ECO:0000313" key="10">
    <source>
        <dbReference type="EMBL" id="PKI80255.1"/>
    </source>
</evidence>
<dbReference type="InterPro" id="IPR011530">
    <property type="entry name" value="rRNA_adenine_dimethylase"/>
</dbReference>